<dbReference type="Pfam" id="PF01416">
    <property type="entry name" value="PseudoU_synth_1"/>
    <property type="match status" value="2"/>
</dbReference>
<dbReference type="KEGG" id="tmk:QGN29_05005"/>
<feature type="active site" description="Nucleophile" evidence="4 5">
    <location>
        <position position="52"/>
    </location>
</feature>
<evidence type="ECO:0000256" key="6">
    <source>
        <dbReference type="PIRSR" id="PIRSR001430-2"/>
    </source>
</evidence>
<gene>
    <name evidence="4 9" type="primary">truA</name>
    <name evidence="9" type="ORF">QGN29_05005</name>
</gene>
<evidence type="ECO:0000259" key="8">
    <source>
        <dbReference type="Pfam" id="PF01416"/>
    </source>
</evidence>
<dbReference type="InterPro" id="IPR001406">
    <property type="entry name" value="PsdUridine_synth_TruA"/>
</dbReference>
<comment type="function">
    <text evidence="4">Formation of pseudouridine at positions 38, 39 and 40 in the anticodon stem and loop of transfer RNAs.</text>
</comment>
<evidence type="ECO:0000256" key="2">
    <source>
        <dbReference type="ARBA" id="ARBA00022694"/>
    </source>
</evidence>
<dbReference type="Proteomes" id="UP001268683">
    <property type="component" value="Chromosome"/>
</dbReference>
<keyword evidence="2 4" id="KW-0819">tRNA processing</keyword>
<evidence type="ECO:0000313" key="9">
    <source>
        <dbReference type="EMBL" id="WND03734.1"/>
    </source>
</evidence>
<dbReference type="Gene3D" id="3.30.70.580">
    <property type="entry name" value="Pseudouridine synthase I, catalytic domain, N-terminal subdomain"/>
    <property type="match status" value="1"/>
</dbReference>
<dbReference type="InterPro" id="IPR020103">
    <property type="entry name" value="PsdUridine_synth_cat_dom_sf"/>
</dbReference>
<dbReference type="InterPro" id="IPR020097">
    <property type="entry name" value="PsdUridine_synth_TruA_a/b_dom"/>
</dbReference>
<sequence>MQRFKIIIEYDGRPFVGWQRQKEHLSVQQVIEEAIEKFTGVKTTLYGSGRTDAGVHGLGQVAHFSIEKDIETDGVVGALNFHLKPYPVAILMAEKVQDDFHARFDAVQRHYTYKILNRRPRLTFQKGLVWHVPKRLDVDAMQAGANHLIGMHDFTTFRHVHCQSDSPVKTLDYLKVERLNGSDEIHIHAGARSFLHHQIRSITGTLSMVGHGQWAPEDVKIALQACDRSRLGLNAPPDGLYFRKVDY</sequence>
<evidence type="ECO:0000256" key="7">
    <source>
        <dbReference type="RuleBase" id="RU003792"/>
    </source>
</evidence>
<keyword evidence="3 4" id="KW-0413">Isomerase</keyword>
<dbReference type="GO" id="GO:0031119">
    <property type="term" value="P:tRNA pseudouridine synthesis"/>
    <property type="evidence" value="ECO:0007669"/>
    <property type="project" value="UniProtKB-UniRule"/>
</dbReference>
<evidence type="ECO:0000256" key="3">
    <source>
        <dbReference type="ARBA" id="ARBA00023235"/>
    </source>
</evidence>
<comment type="caution">
    <text evidence="4">Lacks conserved residue(s) required for the propagation of feature annotation.</text>
</comment>
<dbReference type="HAMAP" id="MF_00171">
    <property type="entry name" value="TruA"/>
    <property type="match status" value="1"/>
</dbReference>
<dbReference type="EC" id="5.4.99.12" evidence="4"/>
<comment type="subunit">
    <text evidence="4">Homodimer.</text>
</comment>
<dbReference type="RefSeq" id="WP_310799588.1">
    <property type="nucleotide sequence ID" value="NZ_CP123872.1"/>
</dbReference>
<evidence type="ECO:0000313" key="10">
    <source>
        <dbReference type="Proteomes" id="UP001268683"/>
    </source>
</evidence>
<dbReference type="EMBL" id="CP123872">
    <property type="protein sequence ID" value="WND03734.1"/>
    <property type="molecule type" value="Genomic_DNA"/>
</dbReference>
<organism evidence="9 10">
    <name type="scientific">Temperatibacter marinus</name>
    <dbReference type="NCBI Taxonomy" id="1456591"/>
    <lineage>
        <taxon>Bacteria</taxon>
        <taxon>Pseudomonadati</taxon>
        <taxon>Pseudomonadota</taxon>
        <taxon>Alphaproteobacteria</taxon>
        <taxon>Kordiimonadales</taxon>
        <taxon>Temperatibacteraceae</taxon>
        <taxon>Temperatibacter</taxon>
    </lineage>
</organism>
<dbReference type="CDD" id="cd02570">
    <property type="entry name" value="PseudoU_synth_EcTruA"/>
    <property type="match status" value="1"/>
</dbReference>
<dbReference type="FunFam" id="3.30.70.580:FF:000001">
    <property type="entry name" value="tRNA pseudouridine synthase A"/>
    <property type="match status" value="1"/>
</dbReference>
<dbReference type="InterPro" id="IPR020094">
    <property type="entry name" value="TruA/RsuA/RluB/E/F_N"/>
</dbReference>
<reference evidence="9" key="1">
    <citation type="submission" date="2023-04" db="EMBL/GenBank/DDBJ databases">
        <title>Complete genome sequence of Temperatibacter marinus.</title>
        <authorList>
            <person name="Rong J.-C."/>
            <person name="Yi M.-L."/>
            <person name="Zhao Q."/>
        </authorList>
    </citation>
    <scope>NUCLEOTIDE SEQUENCE</scope>
    <source>
        <strain evidence="9">NBRC 110045</strain>
    </source>
</reference>
<comment type="catalytic activity">
    <reaction evidence="4 7">
        <text>uridine(38/39/40) in tRNA = pseudouridine(38/39/40) in tRNA</text>
        <dbReference type="Rhea" id="RHEA:22376"/>
        <dbReference type="Rhea" id="RHEA-COMP:10085"/>
        <dbReference type="Rhea" id="RHEA-COMP:10087"/>
        <dbReference type="ChEBI" id="CHEBI:65314"/>
        <dbReference type="ChEBI" id="CHEBI:65315"/>
        <dbReference type="EC" id="5.4.99.12"/>
    </reaction>
</comment>
<dbReference type="PANTHER" id="PTHR11142:SF0">
    <property type="entry name" value="TRNA PSEUDOURIDINE SYNTHASE-LIKE 1"/>
    <property type="match status" value="1"/>
</dbReference>
<protein>
    <recommendedName>
        <fullName evidence="4">tRNA pseudouridine synthase A</fullName>
        <ecNumber evidence="4">5.4.99.12</ecNumber>
    </recommendedName>
    <alternativeName>
        <fullName evidence="4">tRNA pseudouridine(38-40) synthase</fullName>
    </alternativeName>
    <alternativeName>
        <fullName evidence="4">tRNA pseudouridylate synthase I</fullName>
    </alternativeName>
    <alternativeName>
        <fullName evidence="4">tRNA-uridine isomerase I</fullName>
    </alternativeName>
</protein>
<name>A0AA52EK55_9PROT</name>
<proteinExistence type="inferred from homology"/>
<comment type="similarity">
    <text evidence="1 4 7">Belongs to the tRNA pseudouridine synthase TruA family.</text>
</comment>
<evidence type="ECO:0000256" key="1">
    <source>
        <dbReference type="ARBA" id="ARBA00009375"/>
    </source>
</evidence>
<dbReference type="AlphaFoldDB" id="A0AA52EK55"/>
<dbReference type="NCBIfam" id="TIGR00071">
    <property type="entry name" value="hisT_truA"/>
    <property type="match status" value="1"/>
</dbReference>
<keyword evidence="10" id="KW-1185">Reference proteome</keyword>
<evidence type="ECO:0000256" key="4">
    <source>
        <dbReference type="HAMAP-Rule" id="MF_00171"/>
    </source>
</evidence>
<accession>A0AA52EK55</accession>
<feature type="domain" description="Pseudouridine synthase I TruA alpha/beta" evidence="8">
    <location>
        <begin position="145"/>
        <end position="247"/>
    </location>
</feature>
<dbReference type="PIRSF" id="PIRSF001430">
    <property type="entry name" value="tRNA_psdUrid_synth"/>
    <property type="match status" value="1"/>
</dbReference>
<feature type="binding site" evidence="4 6">
    <location>
        <position position="111"/>
    </location>
    <ligand>
        <name>substrate</name>
    </ligand>
</feature>
<dbReference type="SUPFAM" id="SSF55120">
    <property type="entry name" value="Pseudouridine synthase"/>
    <property type="match status" value="1"/>
</dbReference>
<feature type="domain" description="Pseudouridine synthase I TruA alpha/beta" evidence="8">
    <location>
        <begin position="7"/>
        <end position="105"/>
    </location>
</feature>
<evidence type="ECO:0000256" key="5">
    <source>
        <dbReference type="PIRSR" id="PIRSR001430-1"/>
    </source>
</evidence>
<dbReference type="InterPro" id="IPR020095">
    <property type="entry name" value="PsdUridine_synth_TruA_C"/>
</dbReference>
<dbReference type="PANTHER" id="PTHR11142">
    <property type="entry name" value="PSEUDOURIDYLATE SYNTHASE"/>
    <property type="match status" value="1"/>
</dbReference>
<dbReference type="Gene3D" id="3.30.70.660">
    <property type="entry name" value="Pseudouridine synthase I, catalytic domain, C-terminal subdomain"/>
    <property type="match status" value="1"/>
</dbReference>
<dbReference type="GO" id="GO:0160147">
    <property type="term" value="F:tRNA pseudouridine(38-40) synthase activity"/>
    <property type="evidence" value="ECO:0007669"/>
    <property type="project" value="UniProtKB-EC"/>
</dbReference>
<dbReference type="GO" id="GO:0003723">
    <property type="term" value="F:RNA binding"/>
    <property type="evidence" value="ECO:0007669"/>
    <property type="project" value="InterPro"/>
</dbReference>